<accession>A0ACC0FN38</accession>
<reference evidence="1 2" key="1">
    <citation type="journal article" date="2022" name="Plant J.">
        <title>Chromosome-level genome of Camellia lanceoleosa provides a valuable resource for understanding genome evolution and self-incompatibility.</title>
        <authorList>
            <person name="Gong W."/>
            <person name="Xiao S."/>
            <person name="Wang L."/>
            <person name="Liao Z."/>
            <person name="Chang Y."/>
            <person name="Mo W."/>
            <person name="Hu G."/>
            <person name="Li W."/>
            <person name="Zhao G."/>
            <person name="Zhu H."/>
            <person name="Hu X."/>
            <person name="Ji K."/>
            <person name="Xiang X."/>
            <person name="Song Q."/>
            <person name="Yuan D."/>
            <person name="Jin S."/>
            <person name="Zhang L."/>
        </authorList>
    </citation>
    <scope>NUCLEOTIDE SEQUENCE [LARGE SCALE GENOMIC DNA]</scope>
    <source>
        <strain evidence="1">SQ_2022a</strain>
    </source>
</reference>
<dbReference type="EMBL" id="CM045770">
    <property type="protein sequence ID" value="KAI7990192.1"/>
    <property type="molecule type" value="Genomic_DNA"/>
</dbReference>
<organism evidence="1 2">
    <name type="scientific">Camellia lanceoleosa</name>
    <dbReference type="NCBI Taxonomy" id="1840588"/>
    <lineage>
        <taxon>Eukaryota</taxon>
        <taxon>Viridiplantae</taxon>
        <taxon>Streptophyta</taxon>
        <taxon>Embryophyta</taxon>
        <taxon>Tracheophyta</taxon>
        <taxon>Spermatophyta</taxon>
        <taxon>Magnoliopsida</taxon>
        <taxon>eudicotyledons</taxon>
        <taxon>Gunneridae</taxon>
        <taxon>Pentapetalae</taxon>
        <taxon>asterids</taxon>
        <taxon>Ericales</taxon>
        <taxon>Theaceae</taxon>
        <taxon>Camellia</taxon>
    </lineage>
</organism>
<evidence type="ECO:0000313" key="2">
    <source>
        <dbReference type="Proteomes" id="UP001060215"/>
    </source>
</evidence>
<comment type="caution">
    <text evidence="1">The sequence shown here is derived from an EMBL/GenBank/DDBJ whole genome shotgun (WGS) entry which is preliminary data.</text>
</comment>
<sequence length="182" mass="20202">MSSNTNKRSLIRTIFTANGGCGCNKPKLSDIFQPKPKSKIPNHQNPNPTTYHHSSSSSDYTCSTTFSLNNIGTSSPHCSSSEPEKNPPPPPHLCSKMVSPCSKISDSVAVVKESDDPYLDFKNSMLQMISEREIYSKADLEELLNCFLQLNSPTHHEIIVRAFTEIWNGIVQTQTQIESNSL</sequence>
<name>A0ACC0FN38_9ERIC</name>
<evidence type="ECO:0000313" key="1">
    <source>
        <dbReference type="EMBL" id="KAI7990192.1"/>
    </source>
</evidence>
<dbReference type="Proteomes" id="UP001060215">
    <property type="component" value="Chromosome 13"/>
</dbReference>
<protein>
    <submittedName>
        <fullName evidence="1">Transcription repressor OFP6</fullName>
    </submittedName>
</protein>
<keyword evidence="2" id="KW-1185">Reference proteome</keyword>
<proteinExistence type="predicted"/>
<gene>
    <name evidence="1" type="ORF">LOK49_LG12G01637</name>
</gene>